<accession>A0ABT9NM44</accession>
<dbReference type="InterPro" id="IPR051783">
    <property type="entry name" value="NAD(P)-dependent_oxidoreduct"/>
</dbReference>
<evidence type="ECO:0000259" key="2">
    <source>
        <dbReference type="Pfam" id="PF01370"/>
    </source>
</evidence>
<dbReference type="PANTHER" id="PTHR48079:SF6">
    <property type="entry name" value="NAD(P)-BINDING DOMAIN-CONTAINING PROTEIN-RELATED"/>
    <property type="match status" value="1"/>
</dbReference>
<evidence type="ECO:0000313" key="3">
    <source>
        <dbReference type="EMBL" id="MDP9821463.1"/>
    </source>
</evidence>
<dbReference type="SUPFAM" id="SSF51735">
    <property type="entry name" value="NAD(P)-binding Rossmann-fold domains"/>
    <property type="match status" value="1"/>
</dbReference>
<dbReference type="Proteomes" id="UP001240447">
    <property type="component" value="Unassembled WGS sequence"/>
</dbReference>
<proteinExistence type="predicted"/>
<protein>
    <submittedName>
        <fullName evidence="3">Nucleoside-diphosphate-sugar epimerase</fullName>
    </submittedName>
</protein>
<dbReference type="EMBL" id="JAUSQM010000001">
    <property type="protein sequence ID" value="MDP9821463.1"/>
    <property type="molecule type" value="Genomic_DNA"/>
</dbReference>
<dbReference type="Gene3D" id="3.40.50.720">
    <property type="entry name" value="NAD(P)-binding Rossmann-like Domain"/>
    <property type="match status" value="1"/>
</dbReference>
<dbReference type="Pfam" id="PF01370">
    <property type="entry name" value="Epimerase"/>
    <property type="match status" value="1"/>
</dbReference>
<dbReference type="InterPro" id="IPR001509">
    <property type="entry name" value="Epimerase_deHydtase"/>
</dbReference>
<name>A0ABT9NM44_9ACTN</name>
<organism evidence="3 4">
    <name type="scientific">Nocardioides massiliensis</name>
    <dbReference type="NCBI Taxonomy" id="1325935"/>
    <lineage>
        <taxon>Bacteria</taxon>
        <taxon>Bacillati</taxon>
        <taxon>Actinomycetota</taxon>
        <taxon>Actinomycetes</taxon>
        <taxon>Propionibacteriales</taxon>
        <taxon>Nocardioidaceae</taxon>
        <taxon>Nocardioides</taxon>
    </lineage>
</organism>
<feature type="domain" description="NAD-dependent epimerase/dehydratase" evidence="2">
    <location>
        <begin position="84"/>
        <end position="201"/>
    </location>
</feature>
<evidence type="ECO:0000313" key="4">
    <source>
        <dbReference type="Proteomes" id="UP001240447"/>
    </source>
</evidence>
<comment type="caution">
    <text evidence="3">The sequence shown here is derived from an EMBL/GenBank/DDBJ whole genome shotgun (WGS) entry which is preliminary data.</text>
</comment>
<dbReference type="PANTHER" id="PTHR48079">
    <property type="entry name" value="PROTEIN YEEZ"/>
    <property type="match status" value="1"/>
</dbReference>
<keyword evidence="4" id="KW-1185">Reference proteome</keyword>
<sequence>MRILVLGGTAWLGRRTAELARAAHDVTCLARGESGAAPDGVRLLRADRDAADAYAELAGEWDAVIEVSWQPAHVRGALAALGDRVAHWVYVSSVSAYADPGSGDERHEPWRGEGLAGDEDYGPAKVACEDAVLARGSGAAMVVRPGLIGGYGDPSDRLGYWPARFARAQDGEQVLVPDPARSFQVIDVDDLAAFLVQAAATAVPGTVDAVGDTHTLRGLLQVCAEVTGTTPVPVVASDDELLAHEVRPWAGPDSLPLWIPTSAGVELLRDNAAARAAGLVVRPLAETVAASLRWEREQGLDRQRRSGLSAATEARVLSDRPRS</sequence>
<dbReference type="InterPro" id="IPR036291">
    <property type="entry name" value="NAD(P)-bd_dom_sf"/>
</dbReference>
<reference evidence="3 4" key="1">
    <citation type="submission" date="2023-07" db="EMBL/GenBank/DDBJ databases">
        <title>Sequencing the genomes of 1000 actinobacteria strains.</title>
        <authorList>
            <person name="Klenk H.-P."/>
        </authorList>
    </citation>
    <scope>NUCLEOTIDE SEQUENCE [LARGE SCALE GENOMIC DNA]</scope>
    <source>
        <strain evidence="3 4">GD13</strain>
    </source>
</reference>
<feature type="region of interest" description="Disordered" evidence="1">
    <location>
        <begin position="301"/>
        <end position="323"/>
    </location>
</feature>
<evidence type="ECO:0000256" key="1">
    <source>
        <dbReference type="SAM" id="MobiDB-lite"/>
    </source>
</evidence>
<gene>
    <name evidence="3" type="ORF">J2S59_001272</name>
</gene>
<dbReference type="RefSeq" id="WP_068119031.1">
    <property type="nucleotide sequence ID" value="NZ_CCXJ01000163.1"/>
</dbReference>